<dbReference type="SUPFAM" id="SSF52540">
    <property type="entry name" value="P-loop containing nucleoside triphosphate hydrolases"/>
    <property type="match status" value="1"/>
</dbReference>
<keyword evidence="7" id="KW-1185">Reference proteome</keyword>
<dbReference type="PROSITE" id="PS50893">
    <property type="entry name" value="ABC_TRANSPORTER_2"/>
    <property type="match status" value="1"/>
</dbReference>
<dbReference type="InterPro" id="IPR003593">
    <property type="entry name" value="AAA+_ATPase"/>
</dbReference>
<dbReference type="CDD" id="cd03225">
    <property type="entry name" value="ABC_cobalt_CbiO_domain1"/>
    <property type="match status" value="1"/>
</dbReference>
<name>A0A1T4WTB9_9BACT</name>
<evidence type="ECO:0000256" key="3">
    <source>
        <dbReference type="ARBA" id="ARBA00022741"/>
    </source>
</evidence>
<dbReference type="InterPro" id="IPR003439">
    <property type="entry name" value="ABC_transporter-like_ATP-bd"/>
</dbReference>
<dbReference type="InterPro" id="IPR015856">
    <property type="entry name" value="ABC_transpr_CbiO/EcfA_su"/>
</dbReference>
<dbReference type="GO" id="GO:0005524">
    <property type="term" value="F:ATP binding"/>
    <property type="evidence" value="ECO:0007669"/>
    <property type="project" value="UniProtKB-KW"/>
</dbReference>
<dbReference type="PANTHER" id="PTHR43553">
    <property type="entry name" value="HEAVY METAL TRANSPORTER"/>
    <property type="match status" value="1"/>
</dbReference>
<evidence type="ECO:0000256" key="2">
    <source>
        <dbReference type="ARBA" id="ARBA00022448"/>
    </source>
</evidence>
<evidence type="ECO:0000259" key="5">
    <source>
        <dbReference type="PROSITE" id="PS50893"/>
    </source>
</evidence>
<organism evidence="6 7">
    <name type="scientific">Paucidesulfovibrio gracilis DSM 16080</name>
    <dbReference type="NCBI Taxonomy" id="1121449"/>
    <lineage>
        <taxon>Bacteria</taxon>
        <taxon>Pseudomonadati</taxon>
        <taxon>Thermodesulfobacteriota</taxon>
        <taxon>Desulfovibrionia</taxon>
        <taxon>Desulfovibrionales</taxon>
        <taxon>Desulfovibrionaceae</taxon>
        <taxon>Paucidesulfovibrio</taxon>
    </lineage>
</organism>
<dbReference type="InterPro" id="IPR027417">
    <property type="entry name" value="P-loop_NTPase"/>
</dbReference>
<dbReference type="InterPro" id="IPR017871">
    <property type="entry name" value="ABC_transporter-like_CS"/>
</dbReference>
<dbReference type="PANTHER" id="PTHR43553:SF24">
    <property type="entry name" value="ENERGY-COUPLING FACTOR TRANSPORTER ATP-BINDING PROTEIN ECFA1"/>
    <property type="match status" value="1"/>
</dbReference>
<dbReference type="Pfam" id="PF00005">
    <property type="entry name" value="ABC_tran"/>
    <property type="match status" value="1"/>
</dbReference>
<dbReference type="EMBL" id="FUYC01000004">
    <property type="protein sequence ID" value="SKA80529.1"/>
    <property type="molecule type" value="Genomic_DNA"/>
</dbReference>
<dbReference type="GO" id="GO:0043190">
    <property type="term" value="C:ATP-binding cassette (ABC) transporter complex"/>
    <property type="evidence" value="ECO:0007669"/>
    <property type="project" value="TreeGrafter"/>
</dbReference>
<sequence length="238" mass="26130">MKEIIQLNGITSGYPGRQDILRELDFTLRPGQRIGLIGPNGCGKSTLLHTIMGLVPIRSGTIRLFGRQVNTEAEFHDARLRLGFLFQHADDQLFSPSVLEDVAFGPLNQGLGRREALDKAMATITRLGLEGFEDRVPYKLSGGEKKLAALATILVMEPDALLLDEPTTGLDKDTKQRILTILQGLDIACLVVSHEPDFLAEATDTLVALRDGQVVRSEAHAHTHVHIHEGGEEPHLHD</sequence>
<feature type="domain" description="ABC transporter" evidence="5">
    <location>
        <begin position="5"/>
        <end position="236"/>
    </location>
</feature>
<dbReference type="Gene3D" id="3.40.50.300">
    <property type="entry name" value="P-loop containing nucleotide triphosphate hydrolases"/>
    <property type="match status" value="1"/>
</dbReference>
<dbReference type="SMART" id="SM00382">
    <property type="entry name" value="AAA"/>
    <property type="match status" value="1"/>
</dbReference>
<dbReference type="AlphaFoldDB" id="A0A1T4WTB9"/>
<keyword evidence="3" id="KW-0547">Nucleotide-binding</keyword>
<proteinExistence type="inferred from homology"/>
<dbReference type="PROSITE" id="PS00211">
    <property type="entry name" value="ABC_TRANSPORTER_1"/>
    <property type="match status" value="1"/>
</dbReference>
<comment type="similarity">
    <text evidence="1">Belongs to the ABC transporter superfamily.</text>
</comment>
<dbReference type="GO" id="GO:0042626">
    <property type="term" value="F:ATPase-coupled transmembrane transporter activity"/>
    <property type="evidence" value="ECO:0007669"/>
    <property type="project" value="TreeGrafter"/>
</dbReference>
<keyword evidence="2" id="KW-0813">Transport</keyword>
<keyword evidence="4 6" id="KW-0067">ATP-binding</keyword>
<dbReference type="InterPro" id="IPR050095">
    <property type="entry name" value="ECF_ABC_transporter_ATP-bd"/>
</dbReference>
<dbReference type="Proteomes" id="UP000190027">
    <property type="component" value="Unassembled WGS sequence"/>
</dbReference>
<evidence type="ECO:0000256" key="4">
    <source>
        <dbReference type="ARBA" id="ARBA00022840"/>
    </source>
</evidence>
<dbReference type="OrthoDB" id="9809450at2"/>
<reference evidence="6 7" key="1">
    <citation type="submission" date="2017-02" db="EMBL/GenBank/DDBJ databases">
        <authorList>
            <person name="Peterson S.W."/>
        </authorList>
    </citation>
    <scope>NUCLEOTIDE SEQUENCE [LARGE SCALE GENOMIC DNA]</scope>
    <source>
        <strain evidence="6 7">DSM 16080</strain>
    </source>
</reference>
<evidence type="ECO:0000256" key="1">
    <source>
        <dbReference type="ARBA" id="ARBA00005417"/>
    </source>
</evidence>
<dbReference type="RefSeq" id="WP_078716937.1">
    <property type="nucleotide sequence ID" value="NZ_FUYC01000004.1"/>
</dbReference>
<evidence type="ECO:0000313" key="7">
    <source>
        <dbReference type="Proteomes" id="UP000190027"/>
    </source>
</evidence>
<dbReference type="GO" id="GO:0016887">
    <property type="term" value="F:ATP hydrolysis activity"/>
    <property type="evidence" value="ECO:0007669"/>
    <property type="project" value="InterPro"/>
</dbReference>
<accession>A0A1T4WTB9</accession>
<gene>
    <name evidence="6" type="ORF">SAMN02745704_01366</name>
</gene>
<evidence type="ECO:0000313" key="6">
    <source>
        <dbReference type="EMBL" id="SKA80529.1"/>
    </source>
</evidence>
<protein>
    <submittedName>
        <fullName evidence="6">Cobalt/nickel transport system ATP-binding protein</fullName>
    </submittedName>
</protein>
<dbReference type="STRING" id="1121449.SAMN02745704_01366"/>